<dbReference type="GeneID" id="41957226"/>
<dbReference type="PRINTS" id="PR00385">
    <property type="entry name" value="P450"/>
</dbReference>
<dbReference type="InterPro" id="IPR036396">
    <property type="entry name" value="Cyt_P450_sf"/>
</dbReference>
<proteinExistence type="inferred from homology"/>
<keyword evidence="7" id="KW-0503">Monooxygenase</keyword>
<evidence type="ECO:0000313" key="11">
    <source>
        <dbReference type="RefSeq" id="XP_030986351.1"/>
    </source>
</evidence>
<dbReference type="Proteomes" id="UP000515153">
    <property type="component" value="Unplaced"/>
</dbReference>
<dbReference type="InterPro" id="IPR002401">
    <property type="entry name" value="Cyt_P450_E_grp-I"/>
</dbReference>
<evidence type="ECO:0000256" key="5">
    <source>
        <dbReference type="ARBA" id="ARBA00023002"/>
    </source>
</evidence>
<dbReference type="Gene3D" id="1.10.630.10">
    <property type="entry name" value="Cytochrome P450"/>
    <property type="match status" value="1"/>
</dbReference>
<evidence type="ECO:0000256" key="6">
    <source>
        <dbReference type="ARBA" id="ARBA00023004"/>
    </source>
</evidence>
<feature type="transmembrane region" description="Helical" evidence="9">
    <location>
        <begin position="64"/>
        <end position="86"/>
    </location>
</feature>
<evidence type="ECO:0000256" key="4">
    <source>
        <dbReference type="ARBA" id="ARBA00022723"/>
    </source>
</evidence>
<dbReference type="PANTHER" id="PTHR24305:SF187">
    <property type="entry name" value="P450, PUTATIVE (EUROFUNG)-RELATED"/>
    <property type="match status" value="1"/>
</dbReference>
<keyword evidence="10" id="KW-1185">Reference proteome</keyword>
<dbReference type="GO" id="GO:0004497">
    <property type="term" value="F:monooxygenase activity"/>
    <property type="evidence" value="ECO:0007669"/>
    <property type="project" value="UniProtKB-KW"/>
</dbReference>
<evidence type="ECO:0000256" key="3">
    <source>
        <dbReference type="ARBA" id="ARBA00022617"/>
    </source>
</evidence>
<dbReference type="PRINTS" id="PR00463">
    <property type="entry name" value="EP450I"/>
</dbReference>
<feature type="binding site" description="axial binding residue" evidence="8">
    <location>
        <position position="491"/>
    </location>
    <ligand>
        <name>heme</name>
        <dbReference type="ChEBI" id="CHEBI:30413"/>
    </ligand>
    <ligandPart>
        <name>Fe</name>
        <dbReference type="ChEBI" id="CHEBI:18248"/>
    </ligandPart>
</feature>
<dbReference type="InterPro" id="IPR001128">
    <property type="entry name" value="Cyt_P450"/>
</dbReference>
<dbReference type="AlphaFoldDB" id="A0A6P8BH31"/>
<gene>
    <name evidence="11" type="ORF">PgNI_02247</name>
</gene>
<accession>A0A6P8BH31</accession>
<dbReference type="PANTHER" id="PTHR24305">
    <property type="entry name" value="CYTOCHROME P450"/>
    <property type="match status" value="1"/>
</dbReference>
<evidence type="ECO:0000256" key="9">
    <source>
        <dbReference type="SAM" id="Phobius"/>
    </source>
</evidence>
<evidence type="ECO:0000256" key="2">
    <source>
        <dbReference type="ARBA" id="ARBA00010617"/>
    </source>
</evidence>
<dbReference type="FunFam" id="1.10.630.10:FF:000129">
    <property type="entry name" value="Benzoate 4-monooxygenase cytochrome P450"/>
    <property type="match status" value="1"/>
</dbReference>
<dbReference type="GO" id="GO:0020037">
    <property type="term" value="F:heme binding"/>
    <property type="evidence" value="ECO:0007669"/>
    <property type="project" value="InterPro"/>
</dbReference>
<dbReference type="RefSeq" id="XP_030986351.1">
    <property type="nucleotide sequence ID" value="XM_031122314.1"/>
</dbReference>
<comment type="similarity">
    <text evidence="2">Belongs to the cytochrome P450 family.</text>
</comment>
<keyword evidence="3 8" id="KW-0349">Heme</keyword>
<evidence type="ECO:0000256" key="1">
    <source>
        <dbReference type="ARBA" id="ARBA00001971"/>
    </source>
</evidence>
<dbReference type="GO" id="GO:0016705">
    <property type="term" value="F:oxidoreductase activity, acting on paired donors, with incorporation or reduction of molecular oxygen"/>
    <property type="evidence" value="ECO:0007669"/>
    <property type="project" value="InterPro"/>
</dbReference>
<dbReference type="Pfam" id="PF00067">
    <property type="entry name" value="p450"/>
    <property type="match status" value="1"/>
</dbReference>
<name>A0A6P8BH31_PYRGI</name>
<sequence>MISSTVPLGTYCLAAAAFGLTSHLTYWIRGHRVRHATWTFLCHLAALFILGWKLTKAQGSLKNGLLATAAIFFCYLGSLFTSITVYRVFFHRLARFPGPFAAKVTKLYGIYAARNSQVNDHHTSLMRQYGDFVRIAPNELMVMAPEALFKVQGMTSKCSKKNTGIFDILHSQGDRMIVALLDKDEHIARRKIWNQALDTKLLPQYEPKIRQEVMLWLDTLSKIDGPIDVTHYMMLLSFDLTGAVGYSADYQTIKTGKENRTLHLLEASFKPFGKLGFLAWPVQIALELGFAKEQKEFEELSVRTVNKRVAEDSEDRLDILKYFLQDFKNKQTSFRSMNSLYTESQAILIGATDSTSGTMAWILFYLVKHPTVQAQLLKEIEPVFGKTTPGEFADADLRGLPFLQAVIDETLRLQPPAGNGSARMTPPEGIEIAGTHIPGEVSVWVPIRAQQRDGRFFVYPDDFIPERWTTRPELVLERRAYAPFNTGRWSCVGKQLSLVIMRMVIAHTLWHFEPSFAPGEDGNDIALKRQDLIIARPGKLELKFTPRKRAI</sequence>
<evidence type="ECO:0000313" key="10">
    <source>
        <dbReference type="Proteomes" id="UP000515153"/>
    </source>
</evidence>
<dbReference type="GO" id="GO:0005506">
    <property type="term" value="F:iron ion binding"/>
    <property type="evidence" value="ECO:0007669"/>
    <property type="project" value="InterPro"/>
</dbReference>
<keyword evidence="9" id="KW-1133">Transmembrane helix</keyword>
<keyword evidence="9" id="KW-0472">Membrane</keyword>
<keyword evidence="6 8" id="KW-0408">Iron</keyword>
<feature type="transmembrane region" description="Helical" evidence="9">
    <location>
        <begin position="6"/>
        <end position="28"/>
    </location>
</feature>
<keyword evidence="5" id="KW-0560">Oxidoreductase</keyword>
<dbReference type="InterPro" id="IPR050121">
    <property type="entry name" value="Cytochrome_P450_monoxygenase"/>
</dbReference>
<organism evidence="10 11">
    <name type="scientific">Pyricularia grisea</name>
    <name type="common">Crabgrass-specific blast fungus</name>
    <name type="synonym">Magnaporthe grisea</name>
    <dbReference type="NCBI Taxonomy" id="148305"/>
    <lineage>
        <taxon>Eukaryota</taxon>
        <taxon>Fungi</taxon>
        <taxon>Dikarya</taxon>
        <taxon>Ascomycota</taxon>
        <taxon>Pezizomycotina</taxon>
        <taxon>Sordariomycetes</taxon>
        <taxon>Sordariomycetidae</taxon>
        <taxon>Magnaporthales</taxon>
        <taxon>Pyriculariaceae</taxon>
        <taxon>Pyricularia</taxon>
    </lineage>
</organism>
<keyword evidence="4 8" id="KW-0479">Metal-binding</keyword>
<reference evidence="11" key="1">
    <citation type="journal article" date="2019" name="Mol. Biol. Evol.">
        <title>Blast fungal genomes show frequent chromosomal changes, gene gains and losses, and effector gene turnover.</title>
        <authorList>
            <person name="Gomez Luciano L.B."/>
            <person name="Jason Tsai I."/>
            <person name="Chuma I."/>
            <person name="Tosa Y."/>
            <person name="Chen Y.H."/>
            <person name="Li J.Y."/>
            <person name="Li M.Y."/>
            <person name="Jade Lu M.Y."/>
            <person name="Nakayashiki H."/>
            <person name="Li W.H."/>
        </authorList>
    </citation>
    <scope>NUCLEOTIDE SEQUENCE</scope>
    <source>
        <strain evidence="11">NI907</strain>
    </source>
</reference>
<dbReference type="KEGG" id="pgri:PgNI_02247"/>
<reference evidence="11" key="2">
    <citation type="submission" date="2019-10" db="EMBL/GenBank/DDBJ databases">
        <authorList>
            <consortium name="NCBI Genome Project"/>
        </authorList>
    </citation>
    <scope>NUCLEOTIDE SEQUENCE</scope>
    <source>
        <strain evidence="11">NI907</strain>
    </source>
</reference>
<keyword evidence="9" id="KW-0812">Transmembrane</keyword>
<evidence type="ECO:0000256" key="8">
    <source>
        <dbReference type="PIRSR" id="PIRSR602401-1"/>
    </source>
</evidence>
<evidence type="ECO:0008006" key="12">
    <source>
        <dbReference type="Google" id="ProtNLM"/>
    </source>
</evidence>
<dbReference type="SUPFAM" id="SSF48264">
    <property type="entry name" value="Cytochrome P450"/>
    <property type="match status" value="1"/>
</dbReference>
<feature type="transmembrane region" description="Helical" evidence="9">
    <location>
        <begin position="35"/>
        <end position="52"/>
    </location>
</feature>
<reference evidence="11" key="3">
    <citation type="submission" date="2025-08" db="UniProtKB">
        <authorList>
            <consortium name="RefSeq"/>
        </authorList>
    </citation>
    <scope>IDENTIFICATION</scope>
    <source>
        <strain evidence="11">NI907</strain>
    </source>
</reference>
<protein>
    <recommendedName>
        <fullName evidence="12">Cytochrome P450</fullName>
    </recommendedName>
</protein>
<evidence type="ECO:0000256" key="7">
    <source>
        <dbReference type="ARBA" id="ARBA00023033"/>
    </source>
</evidence>
<comment type="cofactor">
    <cofactor evidence="1 8">
        <name>heme</name>
        <dbReference type="ChEBI" id="CHEBI:30413"/>
    </cofactor>
</comment>